<protein>
    <submittedName>
        <fullName evidence="2">Outer membrane lipoprotein-sorting protein</fullName>
    </submittedName>
</protein>
<dbReference type="Gene3D" id="2.50.20.10">
    <property type="entry name" value="Lipoprotein localisation LolA/LolB/LppX"/>
    <property type="match status" value="1"/>
</dbReference>
<dbReference type="CDD" id="cd16329">
    <property type="entry name" value="LolA_like"/>
    <property type="match status" value="1"/>
</dbReference>
<comment type="caution">
    <text evidence="2">The sequence shown here is derived from an EMBL/GenBank/DDBJ whole genome shotgun (WGS) entry which is preliminary data.</text>
</comment>
<organism evidence="2 3">
    <name type="scientific">Denitromonas iodatirespirans</name>
    <dbReference type="NCBI Taxonomy" id="2795389"/>
    <lineage>
        <taxon>Bacteria</taxon>
        <taxon>Pseudomonadati</taxon>
        <taxon>Pseudomonadota</taxon>
        <taxon>Betaproteobacteria</taxon>
        <taxon>Rhodocyclales</taxon>
        <taxon>Zoogloeaceae</taxon>
        <taxon>Denitromonas</taxon>
    </lineage>
</organism>
<proteinExistence type="predicted"/>
<dbReference type="InterPro" id="IPR033399">
    <property type="entry name" value="TP_0789-like"/>
</dbReference>
<evidence type="ECO:0000313" key="3">
    <source>
        <dbReference type="Proteomes" id="UP000694660"/>
    </source>
</evidence>
<evidence type="ECO:0000259" key="1">
    <source>
        <dbReference type="Pfam" id="PF17131"/>
    </source>
</evidence>
<dbReference type="Pfam" id="PF17131">
    <property type="entry name" value="LolA_like"/>
    <property type="match status" value="1"/>
</dbReference>
<name>A0A944H8N9_DENI1</name>
<gene>
    <name evidence="2" type="ORF">I8J34_14605</name>
</gene>
<keyword evidence="2" id="KW-0449">Lipoprotein</keyword>
<reference evidence="3" key="1">
    <citation type="journal article" date="2022" name="ISME J.">
        <title>Genetic and phylogenetic analysis of dissimilatory iodate-reducing bacteria identifies potential niches across the world's oceans.</title>
        <authorList>
            <person name="Reyes-Umana V."/>
            <person name="Henning Z."/>
            <person name="Lee K."/>
            <person name="Barnum T.P."/>
            <person name="Coates J.D."/>
        </authorList>
    </citation>
    <scope>NUCLEOTIDE SEQUENCE [LARGE SCALE GENOMIC DNA]</scope>
    <source>
        <strain evidence="3">IR12</strain>
    </source>
</reference>
<dbReference type="RefSeq" id="WP_214362358.1">
    <property type="nucleotide sequence ID" value="NZ_JAEKFT010000016.1"/>
</dbReference>
<dbReference type="AlphaFoldDB" id="A0A944H8N9"/>
<keyword evidence="3" id="KW-1185">Reference proteome</keyword>
<dbReference type="EMBL" id="JAEKFT010000016">
    <property type="protein sequence ID" value="MBT0962409.1"/>
    <property type="molecule type" value="Genomic_DNA"/>
</dbReference>
<accession>A0A944H8N9</accession>
<feature type="domain" description="Uncharacterized protein TP-0789" evidence="1">
    <location>
        <begin position="77"/>
        <end position="261"/>
    </location>
</feature>
<dbReference type="Proteomes" id="UP000694660">
    <property type="component" value="Unassembled WGS sequence"/>
</dbReference>
<evidence type="ECO:0000313" key="2">
    <source>
        <dbReference type="EMBL" id="MBT0962409.1"/>
    </source>
</evidence>
<sequence length="263" mass="29903">MLALILASASPAARSADTFVADEAGLALMRQSEQQTKSRTERSVYRMILEAADGSVVQERRMSLYFRRADEDGAPVERTLIRFERPASLQGTGLLVVDRGESANDLWLYMPANRRLRRLAGAEKSNWFLGTEFTHEDFEDYKIEHYAFSAPRDAPCGALQCRVVEARPSTALEQDASGYTGKTYWLEAQSLYPVLIEYHAKGGIKGKRLETRGLEKLGDYWRPSEYEMRNLDNGQVTRMLIESRQLDLDLDVEYTTKRFLRGG</sequence>